<keyword evidence="3" id="KW-0238">DNA-binding</keyword>
<dbReference type="OMA" id="NDECVIQ"/>
<dbReference type="RefSeq" id="XP_027201295.1">
    <property type="nucleotide sequence ID" value="XM_027345494.1"/>
</dbReference>
<dbReference type="GO" id="GO:0006271">
    <property type="term" value="P:DNA strand elongation involved in DNA replication"/>
    <property type="evidence" value="ECO:0007669"/>
    <property type="project" value="TreeGrafter"/>
</dbReference>
<dbReference type="Pfam" id="PF00493">
    <property type="entry name" value="MCM"/>
    <property type="match status" value="1"/>
</dbReference>
<evidence type="ECO:0000256" key="3">
    <source>
        <dbReference type="RuleBase" id="RU004070"/>
    </source>
</evidence>
<evidence type="ECO:0000259" key="4">
    <source>
        <dbReference type="PROSITE" id="PS50051"/>
    </source>
</evidence>
<feature type="domain" description="MCM C-terminal AAA(+) ATPase" evidence="4">
    <location>
        <begin position="224"/>
        <end position="431"/>
    </location>
</feature>
<dbReference type="GO" id="GO:0017116">
    <property type="term" value="F:single-stranded DNA helicase activity"/>
    <property type="evidence" value="ECO:0007669"/>
    <property type="project" value="TreeGrafter"/>
</dbReference>
<evidence type="ECO:0000313" key="5">
    <source>
        <dbReference type="Proteomes" id="UP000515146"/>
    </source>
</evidence>
<keyword evidence="2 3" id="KW-0067">ATP-binding</keyword>
<dbReference type="Proteomes" id="UP000515146">
    <property type="component" value="Unplaced"/>
</dbReference>
<dbReference type="SMART" id="SM00382">
    <property type="entry name" value="AAA"/>
    <property type="match status" value="1"/>
</dbReference>
<dbReference type="InterPro" id="IPR012340">
    <property type="entry name" value="NA-bd_OB-fold"/>
</dbReference>
<dbReference type="SUPFAM" id="SSF50249">
    <property type="entry name" value="Nucleic acid-binding proteins"/>
    <property type="match status" value="1"/>
</dbReference>
<dbReference type="PRINTS" id="PR01657">
    <property type="entry name" value="MCMFAMILY"/>
</dbReference>
<dbReference type="PANTHER" id="PTHR11630">
    <property type="entry name" value="DNA REPLICATION LICENSING FACTOR MCM FAMILY MEMBER"/>
    <property type="match status" value="1"/>
</dbReference>
<dbReference type="Gene3D" id="2.20.28.10">
    <property type="match status" value="1"/>
</dbReference>
<name>A0A6P6Y7K4_DERPT</name>
<dbReference type="GO" id="GO:0005524">
    <property type="term" value="F:ATP binding"/>
    <property type="evidence" value="ECO:0007669"/>
    <property type="project" value="UniProtKB-KW"/>
</dbReference>
<dbReference type="SMART" id="SM00350">
    <property type="entry name" value="MCM"/>
    <property type="match status" value="1"/>
</dbReference>
<dbReference type="SUPFAM" id="SSF52540">
    <property type="entry name" value="P-loop containing nucleoside triphosphate hydrolases"/>
    <property type="match status" value="1"/>
</dbReference>
<dbReference type="Pfam" id="PF17207">
    <property type="entry name" value="MCM_OB"/>
    <property type="match status" value="1"/>
</dbReference>
<dbReference type="InterPro" id="IPR031327">
    <property type="entry name" value="MCM"/>
</dbReference>
<dbReference type="Gene3D" id="3.40.50.300">
    <property type="entry name" value="P-loop containing nucleotide triphosphate hydrolases"/>
    <property type="match status" value="1"/>
</dbReference>
<dbReference type="InParanoid" id="A0A6P6Y7K4"/>
<dbReference type="GO" id="GO:0000727">
    <property type="term" value="P:double-strand break repair via break-induced replication"/>
    <property type="evidence" value="ECO:0007669"/>
    <property type="project" value="TreeGrafter"/>
</dbReference>
<keyword evidence="5" id="KW-1185">Reference proteome</keyword>
<dbReference type="PROSITE" id="PS50051">
    <property type="entry name" value="MCM_2"/>
    <property type="match status" value="1"/>
</dbReference>
<evidence type="ECO:0000256" key="2">
    <source>
        <dbReference type="ARBA" id="ARBA00022840"/>
    </source>
</evidence>
<dbReference type="InterPro" id="IPR001208">
    <property type="entry name" value="MCM_dom"/>
</dbReference>
<sequence length="439" mass="47590">MATNLGEAQRARSSKLLSLKAEPLRVGICGWLGSRSVTPRGLNASFVNKLLSVEGIVTKATHVNARMLKAVYFASNRDRYVVVEHPDPISVKPRALQSATAVYDLTRDQEGALLDLEYGLSHFRNLQVITLQEVPETCPAGHLPRSIDVVCESDLVDCCTPGNRVCVTGVLRCATNKKQRTVGSHARHYIVANHLAQIGIRHVDTSFTDAQFAQLKEIAEHPRTLTLLAHSICPSICGHINIRKALALQLAGGRSCTSSGDNIRLRGDIHVLLIGDPSCGKSQMLRFMMKLANLSISTTGRGSSAVGLTAAVIVDPETGGRRLEAGAMVLADGGLVCIDEFDKMNDDDRVAVHEIMEQQSVSINKAGLSATLNARTSVLAAANPLHGTFNQNVDVLKQVNFPDSLLSRFDLIFYVLESLDSATDKRIARQVLAQMRQAI</sequence>
<evidence type="ECO:0000256" key="1">
    <source>
        <dbReference type="ARBA" id="ARBA00022741"/>
    </source>
</evidence>
<dbReference type="Gene3D" id="2.40.50.140">
    <property type="entry name" value="Nucleic acid-binding proteins"/>
    <property type="match status" value="1"/>
</dbReference>
<keyword evidence="1 3" id="KW-0547">Nucleotide-binding</keyword>
<dbReference type="InterPro" id="IPR033762">
    <property type="entry name" value="MCM_OB"/>
</dbReference>
<dbReference type="InterPro" id="IPR027417">
    <property type="entry name" value="P-loop_NTPase"/>
</dbReference>
<dbReference type="GO" id="GO:0042555">
    <property type="term" value="C:MCM complex"/>
    <property type="evidence" value="ECO:0007669"/>
    <property type="project" value="TreeGrafter"/>
</dbReference>
<dbReference type="OrthoDB" id="1882346at2759"/>
<dbReference type="GO" id="GO:0003697">
    <property type="term" value="F:single-stranded DNA binding"/>
    <property type="evidence" value="ECO:0007669"/>
    <property type="project" value="TreeGrafter"/>
</dbReference>
<proteinExistence type="inferred from homology"/>
<dbReference type="GO" id="GO:1902975">
    <property type="term" value="P:mitotic DNA replication initiation"/>
    <property type="evidence" value="ECO:0007669"/>
    <property type="project" value="TreeGrafter"/>
</dbReference>
<comment type="similarity">
    <text evidence="3">Belongs to the MCM family.</text>
</comment>
<accession>A0A6P6Y7K4</accession>
<reference evidence="6" key="1">
    <citation type="submission" date="2025-08" db="UniProtKB">
        <authorList>
            <consortium name="RefSeq"/>
        </authorList>
    </citation>
    <scope>IDENTIFICATION</scope>
    <source>
        <strain evidence="6">Airmid</strain>
    </source>
</reference>
<dbReference type="InterPro" id="IPR003593">
    <property type="entry name" value="AAA+_ATPase"/>
</dbReference>
<gene>
    <name evidence="6" type="primary">LOC113795299</name>
</gene>
<dbReference type="KEGG" id="dpte:113795299"/>
<organism evidence="5 6">
    <name type="scientific">Dermatophagoides pteronyssinus</name>
    <name type="common">European house dust mite</name>
    <dbReference type="NCBI Taxonomy" id="6956"/>
    <lineage>
        <taxon>Eukaryota</taxon>
        <taxon>Metazoa</taxon>
        <taxon>Ecdysozoa</taxon>
        <taxon>Arthropoda</taxon>
        <taxon>Chelicerata</taxon>
        <taxon>Arachnida</taxon>
        <taxon>Acari</taxon>
        <taxon>Acariformes</taxon>
        <taxon>Sarcoptiformes</taxon>
        <taxon>Astigmata</taxon>
        <taxon>Psoroptidia</taxon>
        <taxon>Analgoidea</taxon>
        <taxon>Pyroglyphidae</taxon>
        <taxon>Dermatophagoidinae</taxon>
        <taxon>Dermatophagoides</taxon>
    </lineage>
</organism>
<dbReference type="AlphaFoldDB" id="A0A6P6Y7K4"/>
<evidence type="ECO:0000313" key="6">
    <source>
        <dbReference type="RefSeq" id="XP_027201295.1"/>
    </source>
</evidence>
<protein>
    <submittedName>
        <fullName evidence="6">DNA replication licensing factor MCM3-like</fullName>
    </submittedName>
</protein>
<dbReference type="PANTHER" id="PTHR11630:SF46">
    <property type="entry name" value="DNA REPLICATION LICENSING FACTOR MCM3-RELATED"/>
    <property type="match status" value="1"/>
</dbReference>
<dbReference type="GO" id="GO:0005634">
    <property type="term" value="C:nucleus"/>
    <property type="evidence" value="ECO:0007669"/>
    <property type="project" value="TreeGrafter"/>
</dbReference>